<dbReference type="EMBL" id="CP000124">
    <property type="protein sequence ID" value="ABA48090.1"/>
    <property type="molecule type" value="Genomic_DNA"/>
</dbReference>
<organism evidence="2 3">
    <name type="scientific">Burkholderia pseudomallei (strain 1710b)</name>
    <dbReference type="NCBI Taxonomy" id="320372"/>
    <lineage>
        <taxon>Bacteria</taxon>
        <taxon>Pseudomonadati</taxon>
        <taxon>Pseudomonadota</taxon>
        <taxon>Betaproteobacteria</taxon>
        <taxon>Burkholderiales</taxon>
        <taxon>Burkholderiaceae</taxon>
        <taxon>Burkholderia</taxon>
        <taxon>pseudomallei group</taxon>
    </lineage>
</organism>
<dbReference type="AlphaFoldDB" id="Q3JWE3"/>
<dbReference type="EnsemblBacteria" id="ABA48090">
    <property type="protein sequence ID" value="ABA48090"/>
    <property type="gene ID" value="BURPS1710b_0697"/>
</dbReference>
<feature type="region of interest" description="Disordered" evidence="1">
    <location>
        <begin position="22"/>
        <end position="45"/>
    </location>
</feature>
<gene>
    <name evidence="2" type="ordered locus">BURPS1710b_0697</name>
</gene>
<reference evidence="2 3" key="1">
    <citation type="submission" date="2005-09" db="EMBL/GenBank/DDBJ databases">
        <authorList>
            <person name="Woods D.E."/>
            <person name="Nierman W.C."/>
        </authorList>
    </citation>
    <scope>NUCLEOTIDE SEQUENCE [LARGE SCALE GENOMIC DNA]</scope>
    <source>
        <strain evidence="2 3">1710b</strain>
    </source>
</reference>
<accession>Q3JWE3</accession>
<name>Q3JWE3_BURP1</name>
<dbReference type="Proteomes" id="UP000002700">
    <property type="component" value="Chromosome I"/>
</dbReference>
<evidence type="ECO:0000313" key="2">
    <source>
        <dbReference type="EMBL" id="ABA48090.1"/>
    </source>
</evidence>
<evidence type="ECO:0000256" key="1">
    <source>
        <dbReference type="SAM" id="MobiDB-lite"/>
    </source>
</evidence>
<sequence length="515" mass="57189">MSRRGASCELGARVLAERGEPGVERVEGEIELGGADGEGRQQAHDRTVAPARLDDEPVREAIPLERARERGRGGTRAGRVGRGVGIDELDSPHEAAAAHVADLRMARGEPLEPRAHVRLLGRRAGDQPFRFDHVETRDARGHRDLVAAERARVRARLPDVVAFVIGDERERKAAADRLRQHDGVGPDPAVLEREHRARAADARLHFVDHERDVEPRGQRAQPGEPFGRRGNHAAFALHRFDDHARGFRDTAFRIAQHRFDVVQRRGRGVRRAEPERAAVRVRIRHHVHVGHQRRDRVLRAQVARQRERARRHPVIAAVERDHRAPAGGRLEELDRRLDRIRAGRPAELHARVPRERGRQDSEQALDEAVLDGRRHVEHLHRLAAVDERAHALDDSRMIVARGERARARQEIEIAAPGRIGEHRARAVRENGVEGVRIGARARFAGADEGIGGIDVLHGYLPHEERAGRLPADHALGASAPRRSRLCSRISATTGSAPPRSGSCRCGNAAASAIPL</sequence>
<dbReference type="KEGG" id="bpm:BURPS1710b_0697"/>
<evidence type="ECO:0000313" key="3">
    <source>
        <dbReference type="Proteomes" id="UP000002700"/>
    </source>
</evidence>
<protein>
    <submittedName>
        <fullName evidence="2">Uncharacterized protein</fullName>
    </submittedName>
</protein>
<proteinExistence type="predicted"/>
<dbReference type="HOGENOM" id="CLU_528613_0_0_4"/>